<dbReference type="PANTHER" id="PTHR45959:SF2">
    <property type="entry name" value="BHLH TRANSCRIPTION FACTOR"/>
    <property type="match status" value="1"/>
</dbReference>
<dbReference type="SUPFAM" id="SSF47459">
    <property type="entry name" value="HLH, helix-loop-helix DNA-binding domain"/>
    <property type="match status" value="1"/>
</dbReference>
<keyword evidence="7" id="KW-1185">Reference proteome</keyword>
<dbReference type="GO" id="GO:0046983">
    <property type="term" value="F:protein dimerization activity"/>
    <property type="evidence" value="ECO:0007669"/>
    <property type="project" value="InterPro"/>
</dbReference>
<dbReference type="Proteomes" id="UP001652660">
    <property type="component" value="Chromosome 10c"/>
</dbReference>
<evidence type="ECO:0000256" key="4">
    <source>
        <dbReference type="ARBA" id="ARBA00023242"/>
    </source>
</evidence>
<reference evidence="8" key="2">
    <citation type="submission" date="2025-08" db="UniProtKB">
        <authorList>
            <consortium name="RefSeq"/>
        </authorList>
    </citation>
    <scope>IDENTIFICATION</scope>
    <source>
        <tissue evidence="8">Leaves</tissue>
    </source>
</reference>
<dbReference type="InterPro" id="IPR036638">
    <property type="entry name" value="HLH_DNA-bd_sf"/>
</dbReference>
<dbReference type="GeneID" id="113713510"/>
<evidence type="ECO:0000313" key="8">
    <source>
        <dbReference type="RefSeq" id="XP_027093044.1"/>
    </source>
</evidence>
<protein>
    <submittedName>
        <fullName evidence="8">Transcription factor bHLH25-like</fullName>
    </submittedName>
</protein>
<evidence type="ECO:0000256" key="1">
    <source>
        <dbReference type="ARBA" id="ARBA00004123"/>
    </source>
</evidence>
<evidence type="ECO:0000259" key="6">
    <source>
        <dbReference type="PROSITE" id="PS50888"/>
    </source>
</evidence>
<dbReference type="SMART" id="SM00353">
    <property type="entry name" value="HLH"/>
    <property type="match status" value="1"/>
</dbReference>
<dbReference type="PROSITE" id="PS50888">
    <property type="entry name" value="BHLH"/>
    <property type="match status" value="1"/>
</dbReference>
<evidence type="ECO:0000256" key="2">
    <source>
        <dbReference type="ARBA" id="ARBA00023015"/>
    </source>
</evidence>
<organism evidence="7 8">
    <name type="scientific">Coffea arabica</name>
    <name type="common">Arabian coffee</name>
    <dbReference type="NCBI Taxonomy" id="13443"/>
    <lineage>
        <taxon>Eukaryota</taxon>
        <taxon>Viridiplantae</taxon>
        <taxon>Streptophyta</taxon>
        <taxon>Embryophyta</taxon>
        <taxon>Tracheophyta</taxon>
        <taxon>Spermatophyta</taxon>
        <taxon>Magnoliopsida</taxon>
        <taxon>eudicotyledons</taxon>
        <taxon>Gunneridae</taxon>
        <taxon>Pentapetalae</taxon>
        <taxon>asterids</taxon>
        <taxon>lamiids</taxon>
        <taxon>Gentianales</taxon>
        <taxon>Rubiaceae</taxon>
        <taxon>Ixoroideae</taxon>
        <taxon>Gardenieae complex</taxon>
        <taxon>Bertiereae - Coffeeae clade</taxon>
        <taxon>Coffeeae</taxon>
        <taxon>Coffea</taxon>
    </lineage>
</organism>
<keyword evidence="5" id="KW-0175">Coiled coil</keyword>
<dbReference type="RefSeq" id="XP_027093044.1">
    <property type="nucleotide sequence ID" value="XM_027237243.2"/>
</dbReference>
<keyword evidence="4" id="KW-0539">Nucleus</keyword>
<name>A0A6P6UR72_COFAR</name>
<dbReference type="Pfam" id="PF22754">
    <property type="entry name" value="bHLH-TF_ACT-like_plant"/>
    <property type="match status" value="1"/>
</dbReference>
<dbReference type="Pfam" id="PF00010">
    <property type="entry name" value="HLH"/>
    <property type="match status" value="1"/>
</dbReference>
<gene>
    <name evidence="8" type="primary">LOC113713510</name>
</gene>
<dbReference type="InterPro" id="IPR054502">
    <property type="entry name" value="bHLH-TF_ACT-like_plant"/>
</dbReference>
<proteinExistence type="predicted"/>
<dbReference type="OrthoDB" id="690068at2759"/>
<feature type="domain" description="BHLH" evidence="6">
    <location>
        <begin position="123"/>
        <end position="172"/>
    </location>
</feature>
<sequence length="302" mass="34217">MDMASFNNQFVTNSMQDHQVDDGFFDIKPFLSEVFPAISYCNSDSIPIQMPQTCMKQKFKQLNDTNLSPSHPTVESNLKGSSPFSNTQLISFGKSSPYSSDGEKSYEDEIVYNSRIPIRRTPIQAQYHVQAERKRREKLSDLFIALSKLVPGLKKLDKASVLEDANKHIKELQERLKTLEEEKKNNSKAPEIMVERCIISTCSGNTSSFKGATLELIPEIKVKIQGKNVLVKILCEKKYQGSISSMSSELEKLHLTILDSRILRFGCCTLDITLKAQVDNEFSVTMKDIIEHLQQGIFQLHS</sequence>
<keyword evidence="3" id="KW-0804">Transcription</keyword>
<keyword evidence="2" id="KW-0805">Transcription regulation</keyword>
<dbReference type="InterPro" id="IPR052610">
    <property type="entry name" value="bHLH_transcription_regulator"/>
</dbReference>
<feature type="coiled-coil region" evidence="5">
    <location>
        <begin position="162"/>
        <end position="189"/>
    </location>
</feature>
<dbReference type="AlphaFoldDB" id="A0A6P6UR72"/>
<dbReference type="GO" id="GO:0005634">
    <property type="term" value="C:nucleus"/>
    <property type="evidence" value="ECO:0007669"/>
    <property type="project" value="UniProtKB-SubCell"/>
</dbReference>
<reference evidence="7" key="1">
    <citation type="journal article" date="2025" name="Foods">
        <title>Unveiling the Microbial Signatures of Arabica Coffee Cherries: Insights into Ripeness Specific Diversity, Functional Traits, and Implications for Quality and Safety.</title>
        <authorList>
            <consortium name="RefSeq"/>
            <person name="Tenea G.N."/>
            <person name="Cifuentes V."/>
            <person name="Reyes P."/>
            <person name="Cevallos-Vallejos M."/>
        </authorList>
    </citation>
    <scope>NUCLEOTIDE SEQUENCE [LARGE SCALE GENOMIC DNA]</scope>
</reference>
<dbReference type="PANTHER" id="PTHR45959">
    <property type="entry name" value="BHLH TRANSCRIPTION FACTOR"/>
    <property type="match status" value="1"/>
</dbReference>
<evidence type="ECO:0000313" key="7">
    <source>
        <dbReference type="Proteomes" id="UP001652660"/>
    </source>
</evidence>
<comment type="subcellular location">
    <subcellularLocation>
        <location evidence="1">Nucleus</location>
    </subcellularLocation>
</comment>
<evidence type="ECO:0000256" key="3">
    <source>
        <dbReference type="ARBA" id="ARBA00023163"/>
    </source>
</evidence>
<accession>A0A6P6UR72</accession>
<dbReference type="Gene3D" id="4.10.280.10">
    <property type="entry name" value="Helix-loop-helix DNA-binding domain"/>
    <property type="match status" value="1"/>
</dbReference>
<dbReference type="GO" id="GO:0080090">
    <property type="term" value="P:regulation of primary metabolic process"/>
    <property type="evidence" value="ECO:0007669"/>
    <property type="project" value="UniProtKB-ARBA"/>
</dbReference>
<dbReference type="InterPro" id="IPR011598">
    <property type="entry name" value="bHLH_dom"/>
</dbReference>
<evidence type="ECO:0000256" key="5">
    <source>
        <dbReference type="SAM" id="Coils"/>
    </source>
</evidence>